<evidence type="ECO:0000313" key="2">
    <source>
        <dbReference type="Proteomes" id="UP000001261"/>
    </source>
</evidence>
<protein>
    <submittedName>
        <fullName evidence="1">Uncharacterized protein</fullName>
    </submittedName>
</protein>
<dbReference type="InParanoid" id="A0A0E1RW12"/>
<proteinExistence type="predicted"/>
<dbReference type="KEGG" id="cim:CIMG_06492"/>
<dbReference type="EMBL" id="GG704912">
    <property type="protein sequence ID" value="EAS31013.2"/>
    <property type="molecule type" value="Genomic_DNA"/>
</dbReference>
<accession>A0A0E1RW12</accession>
<dbReference type="RefSeq" id="XP_001242596.2">
    <property type="nucleotide sequence ID" value="XM_001242595.2"/>
</dbReference>
<reference evidence="2" key="1">
    <citation type="journal article" date="2009" name="Genome Res.">
        <title>Comparative genomic analyses of the human fungal pathogens Coccidioides and their relatives.</title>
        <authorList>
            <person name="Sharpton T.J."/>
            <person name="Stajich J.E."/>
            <person name="Rounsley S.D."/>
            <person name="Gardner M.J."/>
            <person name="Wortman J.R."/>
            <person name="Jordar V.S."/>
            <person name="Maiti R."/>
            <person name="Kodira C.D."/>
            <person name="Neafsey D.E."/>
            <person name="Zeng Q."/>
            <person name="Hung C.-Y."/>
            <person name="McMahan C."/>
            <person name="Muszewska A."/>
            <person name="Grynberg M."/>
            <person name="Mandel M.A."/>
            <person name="Kellner E.M."/>
            <person name="Barker B.M."/>
            <person name="Galgiani J.N."/>
            <person name="Orbach M.J."/>
            <person name="Kirkland T.N."/>
            <person name="Cole G.T."/>
            <person name="Henn M.R."/>
            <person name="Birren B.W."/>
            <person name="Taylor J.W."/>
        </authorList>
    </citation>
    <scope>NUCLEOTIDE SEQUENCE [LARGE SCALE GENOMIC DNA]</scope>
    <source>
        <strain evidence="2">RS</strain>
    </source>
</reference>
<name>A0A0E1RW12_COCIM</name>
<reference evidence="2" key="2">
    <citation type="journal article" date="2010" name="Genome Res.">
        <title>Population genomic sequencing of Coccidioides fungi reveals recent hybridization and transposon control.</title>
        <authorList>
            <person name="Neafsey D.E."/>
            <person name="Barker B.M."/>
            <person name="Sharpton T.J."/>
            <person name="Stajich J.E."/>
            <person name="Park D.J."/>
            <person name="Whiston E."/>
            <person name="Hung C.-Y."/>
            <person name="McMahan C."/>
            <person name="White J."/>
            <person name="Sykes S."/>
            <person name="Heiman D."/>
            <person name="Young S."/>
            <person name="Zeng Q."/>
            <person name="Abouelleil A."/>
            <person name="Aftuck L."/>
            <person name="Bessette D."/>
            <person name="Brown A."/>
            <person name="FitzGerald M."/>
            <person name="Lui A."/>
            <person name="Macdonald J.P."/>
            <person name="Priest M."/>
            <person name="Orbach M.J."/>
            <person name="Galgiani J.N."/>
            <person name="Kirkland T.N."/>
            <person name="Cole G.T."/>
            <person name="Birren B.W."/>
            <person name="Henn M.R."/>
            <person name="Taylor J.W."/>
            <person name="Rounsley S.D."/>
        </authorList>
    </citation>
    <scope>GENOME REANNOTATION</scope>
    <source>
        <strain evidence="2">RS</strain>
    </source>
</reference>
<keyword evidence="2" id="KW-1185">Reference proteome</keyword>
<organism evidence="1 2">
    <name type="scientific">Coccidioides immitis (strain RS)</name>
    <name type="common">Valley fever fungus</name>
    <dbReference type="NCBI Taxonomy" id="246410"/>
    <lineage>
        <taxon>Eukaryota</taxon>
        <taxon>Fungi</taxon>
        <taxon>Dikarya</taxon>
        <taxon>Ascomycota</taxon>
        <taxon>Pezizomycotina</taxon>
        <taxon>Eurotiomycetes</taxon>
        <taxon>Eurotiomycetidae</taxon>
        <taxon>Onygenales</taxon>
        <taxon>Onygenaceae</taxon>
        <taxon>Coccidioides</taxon>
    </lineage>
</organism>
<dbReference type="AlphaFoldDB" id="A0A0E1RW12"/>
<gene>
    <name evidence="1" type="ORF">CIMG_06492</name>
</gene>
<dbReference type="VEuPathDB" id="FungiDB:CIMG_06492"/>
<evidence type="ECO:0000313" key="1">
    <source>
        <dbReference type="EMBL" id="EAS31013.2"/>
    </source>
</evidence>
<dbReference type="Proteomes" id="UP000001261">
    <property type="component" value="Unassembled WGS sequence"/>
</dbReference>
<dbReference type="GeneID" id="4561811"/>
<sequence>MSCVEDLPLIGFWGRLGVPSCGRFALGDQKRGPMSDPLQGTRTCDSDSSKVQRWISMYILLTFESSVRCFSSASKTVAASQLPHHQSSEPCSIGHGAFYWPPST</sequence>